<dbReference type="InterPro" id="IPR010196">
    <property type="entry name" value="OSB_synthase_MenC1"/>
</dbReference>
<accession>A0A090IR92</accession>
<comment type="catalytic activity">
    <reaction evidence="4">
        <text>(1R,6R)-6-hydroxy-2-succinyl-cyclohexa-2,4-diene-1-carboxylate = 2-succinylbenzoate + H2O</text>
        <dbReference type="Rhea" id="RHEA:10196"/>
        <dbReference type="ChEBI" id="CHEBI:15377"/>
        <dbReference type="ChEBI" id="CHEBI:18325"/>
        <dbReference type="ChEBI" id="CHEBI:58689"/>
        <dbReference type="EC" id="4.2.1.113"/>
    </reaction>
</comment>
<dbReference type="InterPro" id="IPR013342">
    <property type="entry name" value="Mandelate_racemase_C"/>
</dbReference>
<evidence type="ECO:0000256" key="5">
    <source>
        <dbReference type="NCBIfam" id="TIGR01927"/>
    </source>
</evidence>
<dbReference type="GO" id="GO:0000287">
    <property type="term" value="F:magnesium ion binding"/>
    <property type="evidence" value="ECO:0007669"/>
    <property type="project" value="UniProtKB-UniRule"/>
</dbReference>
<dbReference type="SMART" id="SM00922">
    <property type="entry name" value="MR_MLE"/>
    <property type="match status" value="1"/>
</dbReference>
<reference evidence="8" key="1">
    <citation type="submission" date="2014-09" db="EMBL/GenBank/DDBJ databases">
        <authorList>
            <person name="Hjerde E."/>
        </authorList>
    </citation>
    <scope>NUCLEOTIDE SEQUENCE [LARGE SCALE GENOMIC DNA]</scope>
    <source>
        <strain evidence="8">06/09/139</strain>
    </source>
</reference>
<organism evidence="7 8">
    <name type="scientific">Aliivibrio wodanis</name>
    <dbReference type="NCBI Taxonomy" id="80852"/>
    <lineage>
        <taxon>Bacteria</taxon>
        <taxon>Pseudomonadati</taxon>
        <taxon>Pseudomonadota</taxon>
        <taxon>Gammaproteobacteria</taxon>
        <taxon>Vibrionales</taxon>
        <taxon>Vibrionaceae</taxon>
        <taxon>Aliivibrio</taxon>
    </lineage>
</organism>
<dbReference type="InterPro" id="IPR041338">
    <property type="entry name" value="OSBS_N"/>
</dbReference>
<dbReference type="GO" id="GO:0043748">
    <property type="term" value="F:O-succinylbenzoate synthase activity"/>
    <property type="evidence" value="ECO:0007669"/>
    <property type="project" value="UniProtKB-EC"/>
</dbReference>
<feature type="binding site" evidence="4">
    <location>
        <position position="192"/>
    </location>
    <ligand>
        <name>Mg(2+)</name>
        <dbReference type="ChEBI" id="CHEBI:18420"/>
    </ligand>
</feature>
<evidence type="ECO:0000259" key="6">
    <source>
        <dbReference type="SMART" id="SM00922"/>
    </source>
</evidence>
<evidence type="ECO:0000256" key="1">
    <source>
        <dbReference type="ARBA" id="ARBA00022723"/>
    </source>
</evidence>
<evidence type="ECO:0000256" key="2">
    <source>
        <dbReference type="ARBA" id="ARBA00022842"/>
    </source>
</evidence>
<dbReference type="SFLD" id="SFLDF00009">
    <property type="entry name" value="o-succinylbenzoate_synthase"/>
    <property type="match status" value="1"/>
</dbReference>
<evidence type="ECO:0000313" key="7">
    <source>
        <dbReference type="EMBL" id="CED71853.1"/>
    </source>
</evidence>
<dbReference type="EC" id="4.2.1.113" evidence="4 5"/>
<feature type="domain" description="Mandelate racemase/muconate lactonizing enzyme C-terminal" evidence="6">
    <location>
        <begin position="116"/>
        <end position="211"/>
    </location>
</feature>
<dbReference type="STRING" id="80852.AWOD_I_1787"/>
<dbReference type="SUPFAM" id="SSF51604">
    <property type="entry name" value="Enolase C-terminal domain-like"/>
    <property type="match status" value="1"/>
</dbReference>
<dbReference type="Pfam" id="PF13378">
    <property type="entry name" value="MR_MLE_C"/>
    <property type="match status" value="1"/>
</dbReference>
<dbReference type="HOGENOM" id="CLU_030273_0_1_6"/>
<dbReference type="HAMAP" id="MF_00470">
    <property type="entry name" value="MenC_1"/>
    <property type="match status" value="1"/>
</dbReference>
<comment type="similarity">
    <text evidence="4">Belongs to the mandelate racemase/muconate lactonizing enzyme family. MenC type 1 subfamily.</text>
</comment>
<name>A0A090IR92_9GAMM</name>
<dbReference type="AlphaFoldDB" id="A0A090IR92"/>
<comment type="cofactor">
    <cofactor evidence="4">
        <name>a divalent metal cation</name>
        <dbReference type="ChEBI" id="CHEBI:60240"/>
    </cofactor>
</comment>
<evidence type="ECO:0000256" key="3">
    <source>
        <dbReference type="ARBA" id="ARBA00023239"/>
    </source>
</evidence>
<dbReference type="Gene3D" id="3.30.390.10">
    <property type="entry name" value="Enolase-like, N-terminal domain"/>
    <property type="match status" value="1"/>
</dbReference>
<proteinExistence type="inferred from homology"/>
<dbReference type="PATRIC" id="fig|80852.17.peg.1844"/>
<dbReference type="OrthoDB" id="3725747at2"/>
<keyword evidence="1 4" id="KW-0479">Metal-binding</keyword>
<evidence type="ECO:0000313" key="8">
    <source>
        <dbReference type="Proteomes" id="UP000032427"/>
    </source>
</evidence>
<comment type="pathway">
    <text evidence="4">Quinol/quinone metabolism; menaquinone biosynthesis.</text>
</comment>
<sequence length="324" mass="35838">MKAAKIYQYQLPMDSGVILREQRLQQRDGLIIELRDGTQCGKGEIAPLPEFSQETLEQAREDLLSLTQAWLNGEELDLDANCPSVAFGFSMALLELEGGLPQEGNYQAAPLCSGDPDDLVVKLNEMSGKKIAKIKVGLYEAIRDGMVANMFLELIPDLSLRLDANRNWTPKKAEQFANYVSPQFRSRIEFLEEPCHTPEESLAFSQATGIAIAWDETVRDDGFGVSAQEGVKAIVIKPTMVGSIEKCLALVEEAHQLGMQAVISSSLESSLALTQLARLAAWKTPDTIPGLDTIDLFKMQLDTPWPNCQLPLNTLSELKIVWEN</sequence>
<dbReference type="EMBL" id="LN554846">
    <property type="protein sequence ID" value="CED71853.1"/>
    <property type="molecule type" value="Genomic_DNA"/>
</dbReference>
<feature type="binding site" evidence="4">
    <location>
        <position position="215"/>
    </location>
    <ligand>
        <name>Mg(2+)</name>
        <dbReference type="ChEBI" id="CHEBI:18420"/>
    </ligand>
</feature>
<dbReference type="Pfam" id="PF21508">
    <property type="entry name" value="MenC_N"/>
    <property type="match status" value="1"/>
</dbReference>
<dbReference type="SUPFAM" id="SSF54826">
    <property type="entry name" value="Enolase N-terminal domain-like"/>
    <property type="match status" value="1"/>
</dbReference>
<dbReference type="KEGG" id="awd:AWOD_I_1787"/>
<evidence type="ECO:0000256" key="4">
    <source>
        <dbReference type="HAMAP-Rule" id="MF_00470"/>
    </source>
</evidence>
<dbReference type="GeneID" id="28541362"/>
<keyword evidence="8" id="KW-1185">Reference proteome</keyword>
<dbReference type="UniPathway" id="UPA00079"/>
<feature type="binding site" evidence="4">
    <location>
        <position position="163"/>
    </location>
    <ligand>
        <name>Mg(2+)</name>
        <dbReference type="ChEBI" id="CHEBI:18420"/>
    </ligand>
</feature>
<dbReference type="Proteomes" id="UP000032427">
    <property type="component" value="Chromosome 1"/>
</dbReference>
<dbReference type="NCBIfam" id="TIGR01927">
    <property type="entry name" value="menC_gam_Gplu"/>
    <property type="match status" value="1"/>
</dbReference>
<keyword evidence="3 4" id="KW-0456">Lyase</keyword>
<dbReference type="InterPro" id="IPR029065">
    <property type="entry name" value="Enolase_C-like"/>
</dbReference>
<protein>
    <recommendedName>
        <fullName evidence="4 5">o-succinylbenzoate synthase</fullName>
        <shortName evidence="4">OSB synthase</shortName>
        <shortName evidence="4">OSBS</shortName>
        <ecNumber evidence="4 5">4.2.1.113</ecNumber>
    </recommendedName>
    <alternativeName>
        <fullName evidence="4">4-(2'-carboxyphenyl)-4-oxybutyric acid synthase</fullName>
    </alternativeName>
    <alternativeName>
        <fullName evidence="4">o-succinylbenzoic acid synthase</fullName>
    </alternativeName>
</protein>
<comment type="pathway">
    <text evidence="4">Quinol/quinone metabolism; 1,4-dihydroxy-2-naphthoate biosynthesis; 1,4-dihydroxy-2-naphthoate from chorismate: step 4/7.</text>
</comment>
<dbReference type="InterPro" id="IPR036849">
    <property type="entry name" value="Enolase-like_C_sf"/>
</dbReference>
<comment type="function">
    <text evidence="4">Converts 2-succinyl-6-hydroxy-2,4-cyclohexadiene-1-carboxylate (SHCHC) to 2-succinylbenzoate (OSB).</text>
</comment>
<feature type="active site" description="Proton acceptor" evidence="4">
    <location>
        <position position="237"/>
    </location>
</feature>
<keyword evidence="2 4" id="KW-0460">Magnesium</keyword>
<feature type="active site" description="Proton donor" evidence="4">
    <location>
        <position position="135"/>
    </location>
</feature>
<dbReference type="InterPro" id="IPR029017">
    <property type="entry name" value="Enolase-like_N"/>
</dbReference>
<dbReference type="GO" id="GO:0009234">
    <property type="term" value="P:menaquinone biosynthetic process"/>
    <property type="evidence" value="ECO:0007669"/>
    <property type="project" value="UniProtKB-UniRule"/>
</dbReference>
<dbReference type="SFLD" id="SFLDG00180">
    <property type="entry name" value="muconate_cycloisomerase"/>
    <property type="match status" value="1"/>
</dbReference>
<dbReference type="Gene3D" id="3.20.20.120">
    <property type="entry name" value="Enolase-like C-terminal domain"/>
    <property type="match status" value="1"/>
</dbReference>
<keyword evidence="4" id="KW-0474">Menaquinone biosynthesis</keyword>
<dbReference type="NCBIfam" id="NF003473">
    <property type="entry name" value="PRK05105.1"/>
    <property type="match status" value="1"/>
</dbReference>
<dbReference type="PANTHER" id="PTHR48073:SF2">
    <property type="entry name" value="O-SUCCINYLBENZOATE SYNTHASE"/>
    <property type="match status" value="1"/>
</dbReference>
<dbReference type="SFLD" id="SFLDS00001">
    <property type="entry name" value="Enolase"/>
    <property type="match status" value="1"/>
</dbReference>
<dbReference type="UniPathway" id="UPA01057">
    <property type="reaction ID" value="UER00165"/>
</dbReference>
<dbReference type="CDD" id="cd03320">
    <property type="entry name" value="OSBS"/>
    <property type="match status" value="1"/>
</dbReference>
<gene>
    <name evidence="4 7" type="primary">menC</name>
    <name evidence="7" type="ORF">AWOD_I_1787</name>
</gene>
<dbReference type="PANTHER" id="PTHR48073">
    <property type="entry name" value="O-SUCCINYLBENZOATE SYNTHASE-RELATED"/>
    <property type="match status" value="1"/>
</dbReference>